<protein>
    <submittedName>
        <fullName evidence="2">Uncharacterized protein</fullName>
    </submittedName>
</protein>
<feature type="compositionally biased region" description="Polar residues" evidence="1">
    <location>
        <begin position="1"/>
        <end position="10"/>
    </location>
</feature>
<gene>
    <name evidence="2" type="ORF">BDZ94DRAFT_1171479</name>
</gene>
<feature type="region of interest" description="Disordered" evidence="1">
    <location>
        <begin position="1"/>
        <end position="24"/>
    </location>
</feature>
<reference evidence="2" key="1">
    <citation type="submission" date="2020-11" db="EMBL/GenBank/DDBJ databases">
        <authorList>
            <consortium name="DOE Joint Genome Institute"/>
            <person name="Ahrendt S."/>
            <person name="Riley R."/>
            <person name="Andreopoulos W."/>
            <person name="Labutti K."/>
            <person name="Pangilinan J."/>
            <person name="Ruiz-Duenas F.J."/>
            <person name="Barrasa J.M."/>
            <person name="Sanchez-Garcia M."/>
            <person name="Camarero S."/>
            <person name="Miyauchi S."/>
            <person name="Serrano A."/>
            <person name="Linde D."/>
            <person name="Babiker R."/>
            <person name="Drula E."/>
            <person name="Ayuso-Fernandez I."/>
            <person name="Pacheco R."/>
            <person name="Padilla G."/>
            <person name="Ferreira P."/>
            <person name="Barriuso J."/>
            <person name="Kellner H."/>
            <person name="Castanera R."/>
            <person name="Alfaro M."/>
            <person name="Ramirez L."/>
            <person name="Pisabarro A.G."/>
            <person name="Kuo A."/>
            <person name="Tritt A."/>
            <person name="Lipzen A."/>
            <person name="He G."/>
            <person name="Yan M."/>
            <person name="Ng V."/>
            <person name="Cullen D."/>
            <person name="Martin F."/>
            <person name="Rosso M.-N."/>
            <person name="Henrissat B."/>
            <person name="Hibbett D."/>
            <person name="Martinez A.T."/>
            <person name="Grigoriev I.V."/>
        </authorList>
    </citation>
    <scope>NUCLEOTIDE SEQUENCE</scope>
    <source>
        <strain evidence="2">CBS 247.69</strain>
    </source>
</reference>
<dbReference type="EMBL" id="MU150315">
    <property type="protein sequence ID" value="KAF9459499.1"/>
    <property type="molecule type" value="Genomic_DNA"/>
</dbReference>
<organism evidence="2 3">
    <name type="scientific">Collybia nuda</name>
    <dbReference type="NCBI Taxonomy" id="64659"/>
    <lineage>
        <taxon>Eukaryota</taxon>
        <taxon>Fungi</taxon>
        <taxon>Dikarya</taxon>
        <taxon>Basidiomycota</taxon>
        <taxon>Agaricomycotina</taxon>
        <taxon>Agaricomycetes</taxon>
        <taxon>Agaricomycetidae</taxon>
        <taxon>Agaricales</taxon>
        <taxon>Tricholomatineae</taxon>
        <taxon>Clitocybaceae</taxon>
        <taxon>Collybia</taxon>
    </lineage>
</organism>
<evidence type="ECO:0000256" key="1">
    <source>
        <dbReference type="SAM" id="MobiDB-lite"/>
    </source>
</evidence>
<comment type="caution">
    <text evidence="2">The sequence shown here is derived from an EMBL/GenBank/DDBJ whole genome shotgun (WGS) entry which is preliminary data.</text>
</comment>
<sequence>MLNTFSPSIHRQQRSSRSARGAGWHKKGYRNKGYMWINVRRGSYSPTRGTDVNEYATIEEFWLDTVRGIMMEDGFPLPEGWTFQLTSNKRVIEPSDELISTIFDGGENVYVKIYDTDNLERVYDFGTNCWKYHVPGQRR</sequence>
<dbReference type="AlphaFoldDB" id="A0A9P5XYP4"/>
<accession>A0A9P5XYP4</accession>
<keyword evidence="3" id="KW-1185">Reference proteome</keyword>
<proteinExistence type="predicted"/>
<dbReference type="Proteomes" id="UP000807353">
    <property type="component" value="Unassembled WGS sequence"/>
</dbReference>
<dbReference type="OrthoDB" id="2841597at2759"/>
<evidence type="ECO:0000313" key="3">
    <source>
        <dbReference type="Proteomes" id="UP000807353"/>
    </source>
</evidence>
<name>A0A9P5XYP4_9AGAR</name>
<evidence type="ECO:0000313" key="2">
    <source>
        <dbReference type="EMBL" id="KAF9459499.1"/>
    </source>
</evidence>